<evidence type="ECO:0000313" key="2">
    <source>
        <dbReference type="Proteomes" id="UP001152321"/>
    </source>
</evidence>
<dbReference type="Proteomes" id="UP001152321">
    <property type="component" value="Unassembled WGS sequence"/>
</dbReference>
<gene>
    <name evidence="1" type="ORF">NWE73_01290</name>
</gene>
<accession>A0ABT6DDT3</accession>
<protein>
    <submittedName>
        <fullName evidence="1">Uncharacterized protein</fullName>
    </submittedName>
</protein>
<sequence length="227" mass="25565">MFPIVRPGSKLLGAAEMREKPSSATVELLLSSQGFFQELVQKGLAQRKMQTPPLVESYLVNLLNHYLDARNLFESEYANESGQKNPTTLAEMYLTAQNAEASAKIELLRKLGDRALYISGFFGDSLQRKIVDIDYYAEIGGAAYASLAHCTREDTMAKVYSTFSSRFLDFVDVLTYISHHSFVKSDQSILRLYDRYMRTGSELAREKLEEMGVLSLPHDQVKLGKQG</sequence>
<name>A0ABT6DDT3_9BACT</name>
<comment type="caution">
    <text evidence="1">The sequence shown here is derived from an EMBL/GenBank/DDBJ whole genome shotgun (WGS) entry which is preliminary data.</text>
</comment>
<proteinExistence type="predicted"/>
<reference evidence="1" key="1">
    <citation type="submission" date="2022-08" db="EMBL/GenBank/DDBJ databases">
        <title>Novel Bdellovibrio Species Isolated from Svalbard: Designation Bdellovibrio svalbardensis.</title>
        <authorList>
            <person name="Mitchell R.J."/>
            <person name="Choi S.Y."/>
        </authorList>
    </citation>
    <scope>NUCLEOTIDE SEQUENCE</scope>
    <source>
        <strain evidence="1">PAP01</strain>
    </source>
</reference>
<keyword evidence="2" id="KW-1185">Reference proteome</keyword>
<dbReference type="EMBL" id="JANRMI010000001">
    <property type="protein sequence ID" value="MDG0814977.1"/>
    <property type="molecule type" value="Genomic_DNA"/>
</dbReference>
<organism evidence="1 2">
    <name type="scientific">Bdellovibrio svalbardensis</name>
    <dbReference type="NCBI Taxonomy" id="2972972"/>
    <lineage>
        <taxon>Bacteria</taxon>
        <taxon>Pseudomonadati</taxon>
        <taxon>Bdellovibrionota</taxon>
        <taxon>Bdellovibrionia</taxon>
        <taxon>Bdellovibrionales</taxon>
        <taxon>Pseudobdellovibrionaceae</taxon>
        <taxon>Bdellovibrio</taxon>
    </lineage>
</organism>
<dbReference type="RefSeq" id="WP_277576457.1">
    <property type="nucleotide sequence ID" value="NZ_JANRMI010000001.1"/>
</dbReference>
<evidence type="ECO:0000313" key="1">
    <source>
        <dbReference type="EMBL" id="MDG0814977.1"/>
    </source>
</evidence>